<protein>
    <submittedName>
        <fullName evidence="1">Uncharacterized protein</fullName>
    </submittedName>
</protein>
<comment type="caution">
    <text evidence="1">The sequence shown here is derived from an EMBL/GenBank/DDBJ whole genome shotgun (WGS) entry which is preliminary data.</text>
</comment>
<sequence length="108" mass="12586">MNVAQGHLGLNDDFKMTILLVYLKDFKGMHDCSLEIQLSRFPSHFVKILLGIYICEIAIHPNSPKFTNLTPEVNDDVRLTLVKIYMQEQTKKSNYNHIWRNILLPLTK</sequence>
<proteinExistence type="predicted"/>
<evidence type="ECO:0000313" key="2">
    <source>
        <dbReference type="Proteomes" id="UP001162992"/>
    </source>
</evidence>
<organism evidence="1 2">
    <name type="scientific">Diphasiastrum complanatum</name>
    <name type="common">Issler's clubmoss</name>
    <name type="synonym">Lycopodium complanatum</name>
    <dbReference type="NCBI Taxonomy" id="34168"/>
    <lineage>
        <taxon>Eukaryota</taxon>
        <taxon>Viridiplantae</taxon>
        <taxon>Streptophyta</taxon>
        <taxon>Embryophyta</taxon>
        <taxon>Tracheophyta</taxon>
        <taxon>Lycopodiopsida</taxon>
        <taxon>Lycopodiales</taxon>
        <taxon>Lycopodiaceae</taxon>
        <taxon>Lycopodioideae</taxon>
        <taxon>Diphasiastrum</taxon>
    </lineage>
</organism>
<reference evidence="2" key="1">
    <citation type="journal article" date="2024" name="Proc. Natl. Acad. Sci. U.S.A.">
        <title>Extraordinary preservation of gene collinearity over three hundred million years revealed in homosporous lycophytes.</title>
        <authorList>
            <person name="Li C."/>
            <person name="Wickell D."/>
            <person name="Kuo L.Y."/>
            <person name="Chen X."/>
            <person name="Nie B."/>
            <person name="Liao X."/>
            <person name="Peng D."/>
            <person name="Ji J."/>
            <person name="Jenkins J."/>
            <person name="Williams M."/>
            <person name="Shu S."/>
            <person name="Plott C."/>
            <person name="Barry K."/>
            <person name="Rajasekar S."/>
            <person name="Grimwood J."/>
            <person name="Han X."/>
            <person name="Sun S."/>
            <person name="Hou Z."/>
            <person name="He W."/>
            <person name="Dai G."/>
            <person name="Sun C."/>
            <person name="Schmutz J."/>
            <person name="Leebens-Mack J.H."/>
            <person name="Li F.W."/>
            <person name="Wang L."/>
        </authorList>
    </citation>
    <scope>NUCLEOTIDE SEQUENCE [LARGE SCALE GENOMIC DNA]</scope>
    <source>
        <strain evidence="2">cv. PW_Plant_1</strain>
    </source>
</reference>
<dbReference type="EMBL" id="CM055092">
    <property type="protein sequence ID" value="KAJ7568215.1"/>
    <property type="molecule type" value="Genomic_DNA"/>
</dbReference>
<keyword evidence="2" id="KW-1185">Reference proteome</keyword>
<accession>A0ACC2EP09</accession>
<evidence type="ECO:0000313" key="1">
    <source>
        <dbReference type="EMBL" id="KAJ7568215.1"/>
    </source>
</evidence>
<gene>
    <name evidence="1" type="ORF">O6H91_01G023600</name>
</gene>
<dbReference type="Proteomes" id="UP001162992">
    <property type="component" value="Chromosome 1"/>
</dbReference>
<name>A0ACC2EP09_DIPCM</name>